<name>A0A8B4CLE3_SHISO</name>
<sequence length="285" mass="32857">MLTGVDVIQHAIGMQCFITIFRTGDISGGVEIAAIFLLNDHAHRFAFLVFKLIKEYDGRPFAFYCQTFGFEIRHNSWQHWVVEAFAHHVITGQRHVETIVGDLVLRYGDVDQFAPHLAEIFVTALQFYHVVTCTLGKLFIFVVMLFRIAVETFKVSQLHFITGVFLLLLFQPCNQHTELSAPVADVVCANHFVTEELQSTHCCVTNNGRAQVTDMHLFRHVWRRVVNHNGLFFWRRNTETIGRQRLLNMFSQECRIKENVDKAWTGDLNFAGDTVKIQMSQHLLC</sequence>
<evidence type="ECO:0000313" key="1">
    <source>
        <dbReference type="EMBL" id="SIY57887.1"/>
    </source>
</evidence>
<dbReference type="Proteomes" id="UP000187708">
    <property type="component" value="Unassembled WGS sequence"/>
</dbReference>
<gene>
    <name evidence="1" type="ORF">SAMEA2054241_04611</name>
</gene>
<dbReference type="EMBL" id="FTSV01000383">
    <property type="protein sequence ID" value="SIY57887.1"/>
    <property type="molecule type" value="Genomic_DNA"/>
</dbReference>
<reference evidence="1 2" key="1">
    <citation type="submission" date="2017-01" db="EMBL/GenBank/DDBJ databases">
        <authorList>
            <consortium name="Pathogen Informatics"/>
        </authorList>
    </citation>
    <scope>NUCLEOTIDE SEQUENCE [LARGE SCALE GENOMIC DNA]</scope>
    <source>
        <strain evidence="1 2">2090STDY5461769</strain>
    </source>
</reference>
<comment type="caution">
    <text evidence="1">The sequence shown here is derived from an EMBL/GenBank/DDBJ whole genome shotgun (WGS) entry which is preliminary data.</text>
</comment>
<accession>A0A8B4CLE3</accession>
<dbReference type="AlphaFoldDB" id="A0A8B4CLE3"/>
<proteinExistence type="predicted"/>
<evidence type="ECO:0000313" key="2">
    <source>
        <dbReference type="Proteomes" id="UP000187708"/>
    </source>
</evidence>
<organism evidence="1 2">
    <name type="scientific">Shigella sonnei</name>
    <dbReference type="NCBI Taxonomy" id="624"/>
    <lineage>
        <taxon>Bacteria</taxon>
        <taxon>Pseudomonadati</taxon>
        <taxon>Pseudomonadota</taxon>
        <taxon>Gammaproteobacteria</taxon>
        <taxon>Enterobacterales</taxon>
        <taxon>Enterobacteriaceae</taxon>
        <taxon>Shigella</taxon>
    </lineage>
</organism>
<protein>
    <submittedName>
        <fullName evidence="1">Uncharacterized protein</fullName>
    </submittedName>
</protein>